<evidence type="ECO:0000313" key="1">
    <source>
        <dbReference type="EMBL" id="KEQ33824.1"/>
    </source>
</evidence>
<comment type="caution">
    <text evidence="1">The sequence shown here is derived from an EMBL/GenBank/DDBJ whole genome shotgun (WGS) entry which is preliminary data.</text>
</comment>
<gene>
    <name evidence="1" type="ORF">SK629_2070</name>
</gene>
<dbReference type="Proteomes" id="UP000028090">
    <property type="component" value="Unassembled WGS sequence"/>
</dbReference>
<dbReference type="RefSeq" id="WP_042901776.1">
    <property type="nucleotide sequence ID" value="NZ_JPFU01000015.1"/>
</dbReference>
<evidence type="ECO:0000313" key="2">
    <source>
        <dbReference type="Proteomes" id="UP000028090"/>
    </source>
</evidence>
<dbReference type="EMBL" id="JPFU01000015">
    <property type="protein sequence ID" value="KEQ33824.1"/>
    <property type="molecule type" value="Genomic_DNA"/>
</dbReference>
<proteinExistence type="predicted"/>
<dbReference type="AlphaFoldDB" id="A0A081PT01"/>
<dbReference type="OrthoDB" id="2235669at2"/>
<accession>A0A081PT01</accession>
<dbReference type="PATRIC" id="fig|28037.95.peg.1999"/>
<name>A0A081PT01_STRMT</name>
<organism evidence="1 2">
    <name type="scientific">Streptococcus mitis</name>
    <dbReference type="NCBI Taxonomy" id="28037"/>
    <lineage>
        <taxon>Bacteria</taxon>
        <taxon>Bacillati</taxon>
        <taxon>Bacillota</taxon>
        <taxon>Bacilli</taxon>
        <taxon>Lactobacillales</taxon>
        <taxon>Streptococcaceae</taxon>
        <taxon>Streptococcus</taxon>
        <taxon>Streptococcus mitis group</taxon>
    </lineage>
</organism>
<protein>
    <submittedName>
        <fullName evidence="1">Uncharacterized protein</fullName>
    </submittedName>
</protein>
<sequence>MSNKDLQNFYQVMEIEDWSNFKMPLLAIDEPIFGVVSYLDRIYTVYIMQDRTLLKNNHLVDIKELLITEPNINDLCNVIDGEISIYNFFEKSDKYSIGKIANKIFPIMQVNSMIEISEKLPSNDFRLTLNQVCANDYKLYIRSRCERLKEYNDFNDSFTLKKFKNVEIKKQIESLNKLWEVENEIYSNR</sequence>
<reference evidence="1 2" key="1">
    <citation type="submission" date="2014-05" db="EMBL/GenBank/DDBJ databases">
        <authorList>
            <person name="Daugherty S.C."/>
            <person name="Tallon L.J."/>
            <person name="Sadzewicz L."/>
            <person name="Kilian M."/>
            <person name="Tettelin H."/>
        </authorList>
    </citation>
    <scope>NUCLEOTIDE SEQUENCE [LARGE SCALE GENOMIC DNA]</scope>
    <source>
        <strain evidence="1 2">SK629</strain>
    </source>
</reference>